<dbReference type="Proteomes" id="UP000193560">
    <property type="component" value="Unassembled WGS sequence"/>
</dbReference>
<reference evidence="1 2" key="1">
    <citation type="submission" date="2016-07" db="EMBL/GenBank/DDBJ databases">
        <title>Pervasive Adenine N6-methylation of Active Genes in Fungi.</title>
        <authorList>
            <consortium name="DOE Joint Genome Institute"/>
            <person name="Mondo S.J."/>
            <person name="Dannebaum R.O."/>
            <person name="Kuo R.C."/>
            <person name="Labutti K."/>
            <person name="Haridas S."/>
            <person name="Kuo A."/>
            <person name="Salamov A."/>
            <person name="Ahrendt S.R."/>
            <person name="Lipzen A."/>
            <person name="Sullivan W."/>
            <person name="Andreopoulos W.B."/>
            <person name="Clum A."/>
            <person name="Lindquist E."/>
            <person name="Daum C."/>
            <person name="Ramamoorthy G.K."/>
            <person name="Gryganskyi A."/>
            <person name="Culley D."/>
            <person name="Magnuson J.K."/>
            <person name="James T.Y."/>
            <person name="O'Malley M.A."/>
            <person name="Stajich J.E."/>
            <person name="Spatafora J.W."/>
            <person name="Visel A."/>
            <person name="Grigoriev I.V."/>
        </authorList>
    </citation>
    <scope>NUCLEOTIDE SEQUENCE [LARGE SCALE GENOMIC DNA]</scope>
    <source>
        <strain evidence="1 2">NRRL 1336</strain>
    </source>
</reference>
<evidence type="ECO:0000313" key="1">
    <source>
        <dbReference type="EMBL" id="ORZ15388.1"/>
    </source>
</evidence>
<sequence>MMLKSEATRHEDRLYAILPLSEYKHKLTNKAQADRWCGMDSLVSVKLQLYEWTSTKDKLTLLLFLSSRADYLGKITLTFATSNILWPGPGAG</sequence>
<accession>A0A1X2IFL4</accession>
<name>A0A1X2IFL4_9FUNG</name>
<evidence type="ECO:0000313" key="2">
    <source>
        <dbReference type="Proteomes" id="UP000193560"/>
    </source>
</evidence>
<dbReference type="EMBL" id="MCGE01000013">
    <property type="protein sequence ID" value="ORZ15388.1"/>
    <property type="molecule type" value="Genomic_DNA"/>
</dbReference>
<proteinExistence type="predicted"/>
<protein>
    <submittedName>
        <fullName evidence="1">Uncharacterized protein</fullName>
    </submittedName>
</protein>
<dbReference type="OrthoDB" id="2302437at2759"/>
<comment type="caution">
    <text evidence="1">The sequence shown here is derived from an EMBL/GenBank/DDBJ whole genome shotgun (WGS) entry which is preliminary data.</text>
</comment>
<keyword evidence="2" id="KW-1185">Reference proteome</keyword>
<organism evidence="1 2">
    <name type="scientific">Absidia repens</name>
    <dbReference type="NCBI Taxonomy" id="90262"/>
    <lineage>
        <taxon>Eukaryota</taxon>
        <taxon>Fungi</taxon>
        <taxon>Fungi incertae sedis</taxon>
        <taxon>Mucoromycota</taxon>
        <taxon>Mucoromycotina</taxon>
        <taxon>Mucoromycetes</taxon>
        <taxon>Mucorales</taxon>
        <taxon>Cunninghamellaceae</taxon>
        <taxon>Absidia</taxon>
    </lineage>
</organism>
<gene>
    <name evidence="1" type="ORF">BCR42DRAFT_416968</name>
</gene>
<dbReference type="AlphaFoldDB" id="A0A1X2IFL4"/>